<keyword evidence="4" id="KW-1185">Reference proteome</keyword>
<keyword evidence="2" id="KW-0732">Signal</keyword>
<dbReference type="AlphaFoldDB" id="A0A139APZ5"/>
<reference evidence="3 4" key="1">
    <citation type="journal article" date="2015" name="Genome Biol. Evol.">
        <title>Phylogenomic analyses indicate that early fungi evolved digesting cell walls of algal ancestors of land plants.</title>
        <authorList>
            <person name="Chang Y."/>
            <person name="Wang S."/>
            <person name="Sekimoto S."/>
            <person name="Aerts A.L."/>
            <person name="Choi C."/>
            <person name="Clum A."/>
            <person name="LaButti K.M."/>
            <person name="Lindquist E.A."/>
            <person name="Yee Ngan C."/>
            <person name="Ohm R.A."/>
            <person name="Salamov A.A."/>
            <person name="Grigoriev I.V."/>
            <person name="Spatafora J.W."/>
            <person name="Berbee M.L."/>
        </authorList>
    </citation>
    <scope>NUCLEOTIDE SEQUENCE [LARGE SCALE GENOMIC DNA]</scope>
    <source>
        <strain evidence="3 4">JEL478</strain>
    </source>
</reference>
<evidence type="ECO:0000256" key="2">
    <source>
        <dbReference type="SAM" id="SignalP"/>
    </source>
</evidence>
<proteinExistence type="predicted"/>
<protein>
    <submittedName>
        <fullName evidence="3">Uncharacterized protein</fullName>
    </submittedName>
</protein>
<accession>A0A139APZ5</accession>
<feature type="region of interest" description="Disordered" evidence="1">
    <location>
        <begin position="311"/>
        <end position="416"/>
    </location>
</feature>
<feature type="compositionally biased region" description="Gly residues" evidence="1">
    <location>
        <begin position="225"/>
        <end position="240"/>
    </location>
</feature>
<evidence type="ECO:0000313" key="3">
    <source>
        <dbReference type="EMBL" id="KXS18724.1"/>
    </source>
</evidence>
<feature type="compositionally biased region" description="Low complexity" evidence="1">
    <location>
        <begin position="153"/>
        <end position="167"/>
    </location>
</feature>
<feature type="region of interest" description="Disordered" evidence="1">
    <location>
        <begin position="218"/>
        <end position="240"/>
    </location>
</feature>
<evidence type="ECO:0000256" key="1">
    <source>
        <dbReference type="SAM" id="MobiDB-lite"/>
    </source>
</evidence>
<feature type="signal peptide" evidence="2">
    <location>
        <begin position="1"/>
        <end position="26"/>
    </location>
</feature>
<gene>
    <name evidence="3" type="ORF">M427DRAFT_143755</name>
</gene>
<evidence type="ECO:0000313" key="4">
    <source>
        <dbReference type="Proteomes" id="UP000070544"/>
    </source>
</evidence>
<dbReference type="Proteomes" id="UP000070544">
    <property type="component" value="Unassembled WGS sequence"/>
</dbReference>
<feature type="compositionally biased region" description="Low complexity" evidence="1">
    <location>
        <begin position="366"/>
        <end position="377"/>
    </location>
</feature>
<dbReference type="EMBL" id="KQ965741">
    <property type="protein sequence ID" value="KXS18724.1"/>
    <property type="molecule type" value="Genomic_DNA"/>
</dbReference>
<feature type="chain" id="PRO_5007296350" evidence="2">
    <location>
        <begin position="27"/>
        <end position="416"/>
    </location>
</feature>
<organism evidence="3 4">
    <name type="scientific">Gonapodya prolifera (strain JEL478)</name>
    <name type="common">Monoblepharis prolifera</name>
    <dbReference type="NCBI Taxonomy" id="1344416"/>
    <lineage>
        <taxon>Eukaryota</taxon>
        <taxon>Fungi</taxon>
        <taxon>Fungi incertae sedis</taxon>
        <taxon>Chytridiomycota</taxon>
        <taxon>Chytridiomycota incertae sedis</taxon>
        <taxon>Monoblepharidomycetes</taxon>
        <taxon>Monoblepharidales</taxon>
        <taxon>Gonapodyaceae</taxon>
        <taxon>Gonapodya</taxon>
    </lineage>
</organism>
<name>A0A139APZ5_GONPJ</name>
<feature type="region of interest" description="Disordered" evidence="1">
    <location>
        <begin position="153"/>
        <end position="193"/>
    </location>
</feature>
<sequence>MSSPSSPMMVAIFFGLHLLPPLPVEADTIQLKQLLVRADRFHTALPSDIPNTSPAPVSTTMPFPLSLSRPLSRSEPSGLFSNSPRSSFTFPFSHSRPLEKQKNDNALDDERERMASLSRIVRESSIGVGGGTLPRPVSGSGVLSGQVTGMTLTSPTATTTSTPCALTPTPPHTARPTALSHPHPHPRRKVRPASLASAAVDVTKSEPDLTKTRNRPVSVATMRRPGGGSGNGSMSGSGGLGSRVLAEGVARRARAGRWGHMPPIPYVVAEYDWDAEMGESECVGVGTGDTKETGAGKDVVRDVEMVLTSETTEQAAARTTKPKGVRWEDAVSPSSSVRGRTSPALPPSHTFPLASPITASPTHFASTPTPTRPSMTPLGAGAGRVAPPTGPRALPDGWGGDVNVDVGVRSPGTRKQ</sequence>
<feature type="compositionally biased region" description="Basic residues" evidence="1">
    <location>
        <begin position="182"/>
        <end position="191"/>
    </location>
</feature>